<dbReference type="AlphaFoldDB" id="A0A0K2VTE5"/>
<dbReference type="Gene3D" id="2.30.110.10">
    <property type="entry name" value="Electron Transport, Fmn-binding Protein, Chain A"/>
    <property type="match status" value="1"/>
</dbReference>
<gene>
    <name evidence="1" type="ORF">MPL1032_160125</name>
</gene>
<dbReference type="SUPFAM" id="SSF50475">
    <property type="entry name" value="FMN-binding split barrel"/>
    <property type="match status" value="1"/>
</dbReference>
<name>A0A0K2VTE5_MESPL</name>
<accession>A0A0K2VTE5</accession>
<protein>
    <recommendedName>
        <fullName evidence="3">Pyridoxamine 5'-phosphate oxidase putative domain-containing protein</fullName>
    </recommendedName>
</protein>
<dbReference type="EMBL" id="CCND01000008">
    <property type="protein sequence ID" value="CDX52979.1"/>
    <property type="molecule type" value="Genomic_DNA"/>
</dbReference>
<sequence length="156" mass="17401">MWLDDGLIEYFRRPLMCLIAATDADGRPSAGRGVGVHVLEDRQTIEVIFSAWQWPRLETSIRQTGRLATTFVSPPDYASYQLKGSATMRNIEARDLDCAKRFMAAATDVLESLGIARSNIAPWLTDREARVARLDVREIYIQTPGPQAGMLAGMRS</sequence>
<dbReference type="Proteomes" id="UP000182888">
    <property type="component" value="Unassembled WGS sequence"/>
</dbReference>
<organism evidence="1 2">
    <name type="scientific">Mesorhizobium plurifarium</name>
    <dbReference type="NCBI Taxonomy" id="69974"/>
    <lineage>
        <taxon>Bacteria</taxon>
        <taxon>Pseudomonadati</taxon>
        <taxon>Pseudomonadota</taxon>
        <taxon>Alphaproteobacteria</taxon>
        <taxon>Hyphomicrobiales</taxon>
        <taxon>Phyllobacteriaceae</taxon>
        <taxon>Mesorhizobium</taxon>
    </lineage>
</organism>
<evidence type="ECO:0008006" key="3">
    <source>
        <dbReference type="Google" id="ProtNLM"/>
    </source>
</evidence>
<dbReference type="InterPro" id="IPR012349">
    <property type="entry name" value="Split_barrel_FMN-bd"/>
</dbReference>
<proteinExistence type="predicted"/>
<evidence type="ECO:0000313" key="2">
    <source>
        <dbReference type="Proteomes" id="UP000182888"/>
    </source>
</evidence>
<reference evidence="2" key="1">
    <citation type="submission" date="2014-08" db="EMBL/GenBank/DDBJ databases">
        <authorList>
            <person name="Edwards T."/>
        </authorList>
    </citation>
    <scope>NUCLEOTIDE SEQUENCE [LARGE SCALE GENOMIC DNA]</scope>
</reference>
<evidence type="ECO:0000313" key="1">
    <source>
        <dbReference type="EMBL" id="CDX52979.1"/>
    </source>
</evidence>